<accession>A0A834VB02</accession>
<dbReference type="GO" id="GO:0046037">
    <property type="term" value="P:GMP metabolic process"/>
    <property type="evidence" value="ECO:0007669"/>
    <property type="project" value="UniProtKB-ARBA"/>
</dbReference>
<keyword evidence="4" id="KW-0460">Magnesium</keyword>
<dbReference type="PANTHER" id="PTHR12103">
    <property type="entry name" value="5'-NUCLEOTIDASE DOMAIN-CONTAINING"/>
    <property type="match status" value="1"/>
</dbReference>
<dbReference type="Gene3D" id="3.40.50.1000">
    <property type="entry name" value="HAD superfamily/HAD-like"/>
    <property type="match status" value="1"/>
</dbReference>
<dbReference type="InterPro" id="IPR036412">
    <property type="entry name" value="HAD-like_sf"/>
</dbReference>
<feature type="compositionally biased region" description="Polar residues" evidence="5">
    <location>
        <begin position="108"/>
        <end position="134"/>
    </location>
</feature>
<sequence>MFSIRPSRICLDAKIKSPIGLVSKTKTSTIFFRSVVSCLPKKSEIENHHSNGSFSSKLYFLKRLSSPGILRRNFSSLIVDRAMDIQTDRKMTVPQTSSSVMDRKKNDSIPNAHSNPRPSPIKHQTSTHNGSHSSLVGGLVANASRKHQRRFNVNRIFVNRSMHLEKIKFFGFDMDYTLAVYKSSDFESLSFDLVKQRLIEMGYPADIDAFIYDPTFPVRGLWFDTETGILLKVDPYGNILVAVFGFQFLKTSEIYAIYPNKFVQLDESRIYVLNTLFAQPETYLLACVIDFFSNSPDYVRIKNNHHGIKAKIGDLFMSYKSIFQDVRSAFDWVHVKGSLKEKTVNDINLYIHQDDRLPLLLDRMHENGKKIFLLTNSNYQYTEKVMTYLFDVPSAQKRSWKSYFDFIVVDARKPLFFDEGTILRQIDVQTGSLKIGTPTGPFEPGQVYSGGCCDVFTELIGAKGKDVLYIGDHIYGDILKSKKRRGWRTFLIVPELQKELEIWMNKRSLFERLNELDVQLGDMYVDMDSSSRDKPDIKDVRNQIRETIHELDMSYGILGSIFRCGSRQTHFANQLCRFADLYSSTFLNLMYYPFSYMFRAPPMLMAHESTVEHESDNTNLWESGSLEIGLEGINLGTTECNFGSSTVMGILRQKSEMHTSNSNISSTESPNRSNDLSMQIDPTSLQYQCIDRSCSPTTTVSAIDKFDRQRSIGQIVEKVQKISHQNSVPHLYAETPKVVTHHHDTDDEDTDHSDNSESKN</sequence>
<organism evidence="6">
    <name type="scientific">Sarcoptes scabiei</name>
    <name type="common">Itch mite</name>
    <name type="synonym">Acarus scabiei</name>
    <dbReference type="NCBI Taxonomy" id="52283"/>
    <lineage>
        <taxon>Eukaryota</taxon>
        <taxon>Metazoa</taxon>
        <taxon>Ecdysozoa</taxon>
        <taxon>Arthropoda</taxon>
        <taxon>Chelicerata</taxon>
        <taxon>Arachnida</taxon>
        <taxon>Acari</taxon>
        <taxon>Acariformes</taxon>
        <taxon>Sarcoptiformes</taxon>
        <taxon>Astigmata</taxon>
        <taxon>Psoroptidia</taxon>
        <taxon>Sarcoptoidea</taxon>
        <taxon>Sarcoptidae</taxon>
        <taxon>Sarcoptinae</taxon>
        <taxon>Sarcoptes</taxon>
    </lineage>
</organism>
<dbReference type="InterPro" id="IPR008380">
    <property type="entry name" value="HAD-SF_hydro_IG_5-nucl"/>
</dbReference>
<dbReference type="Proteomes" id="UP000070412">
    <property type="component" value="Unassembled WGS sequence"/>
</dbReference>
<dbReference type="PANTHER" id="PTHR12103:SF15">
    <property type="entry name" value="CYTOSOLIC PURINE 5'-NUCLEOTIDASE"/>
    <property type="match status" value="1"/>
</dbReference>
<dbReference type="EnsemblMetazoa" id="SSS_6120s_mrna">
    <property type="protein sequence ID" value="KAF7490857.1"/>
    <property type="gene ID" value="SSS_6120"/>
</dbReference>
<dbReference type="AlphaFoldDB" id="A0A834VB02"/>
<evidence type="ECO:0000256" key="5">
    <source>
        <dbReference type="SAM" id="MobiDB-lite"/>
    </source>
</evidence>
<evidence type="ECO:0000256" key="1">
    <source>
        <dbReference type="ARBA" id="ARBA00009589"/>
    </source>
</evidence>
<feature type="region of interest" description="Disordered" evidence="5">
    <location>
        <begin position="89"/>
        <end position="134"/>
    </location>
</feature>
<dbReference type="FunFam" id="3.40.50.1000:FF:000021">
    <property type="entry name" value="NT5C2 isoform 1"/>
    <property type="match status" value="1"/>
</dbReference>
<feature type="region of interest" description="Disordered" evidence="5">
    <location>
        <begin position="735"/>
        <end position="760"/>
    </location>
</feature>
<evidence type="ECO:0000256" key="4">
    <source>
        <dbReference type="ARBA" id="ARBA00022842"/>
    </source>
</evidence>
<dbReference type="InterPro" id="IPR023214">
    <property type="entry name" value="HAD_sf"/>
</dbReference>
<evidence type="ECO:0000313" key="6">
    <source>
        <dbReference type="EMBL" id="KAF7490857.1"/>
    </source>
</evidence>
<keyword evidence="8" id="KW-1185">Reference proteome</keyword>
<evidence type="ECO:0000313" key="8">
    <source>
        <dbReference type="Proteomes" id="UP000070412"/>
    </source>
</evidence>
<dbReference type="NCBIfam" id="TIGR02244">
    <property type="entry name" value="HAD-IG-Ncltidse"/>
    <property type="match status" value="1"/>
</dbReference>
<keyword evidence="3" id="KW-0378">Hydrolase</keyword>
<dbReference type="GO" id="GO:0046872">
    <property type="term" value="F:metal ion binding"/>
    <property type="evidence" value="ECO:0007669"/>
    <property type="project" value="UniProtKB-KW"/>
</dbReference>
<dbReference type="CDD" id="cd07522">
    <property type="entry name" value="HAD_cN-II"/>
    <property type="match status" value="1"/>
</dbReference>
<feature type="compositionally biased region" description="Polar residues" evidence="5">
    <location>
        <begin position="658"/>
        <end position="678"/>
    </location>
</feature>
<reference evidence="8" key="1">
    <citation type="journal article" date="2020" name="PLoS Negl. Trop. Dis.">
        <title>High-quality nuclear genome for Sarcoptes scabiei-A critical resource for a neglected parasite.</title>
        <authorList>
            <person name="Korhonen P.K."/>
            <person name="Gasser R.B."/>
            <person name="Ma G."/>
            <person name="Wang T."/>
            <person name="Stroehlein A.J."/>
            <person name="Young N.D."/>
            <person name="Ang C.S."/>
            <person name="Fernando D.D."/>
            <person name="Lu H.C."/>
            <person name="Taylor S."/>
            <person name="Reynolds S.L."/>
            <person name="Mofiz E."/>
            <person name="Najaraj S.H."/>
            <person name="Gowda H."/>
            <person name="Madugundu A."/>
            <person name="Renuse S."/>
            <person name="Holt D."/>
            <person name="Pandey A."/>
            <person name="Papenfuss A.T."/>
            <person name="Fischer K."/>
        </authorList>
    </citation>
    <scope>NUCLEOTIDE SEQUENCE [LARGE SCALE GENOMIC DNA]</scope>
</reference>
<dbReference type="Pfam" id="PF05761">
    <property type="entry name" value="5_nucleotid"/>
    <property type="match status" value="1"/>
</dbReference>
<dbReference type="SUPFAM" id="SSF56784">
    <property type="entry name" value="HAD-like"/>
    <property type="match status" value="1"/>
</dbReference>
<comment type="similarity">
    <text evidence="1">Belongs to the 5'(3')-deoxyribonucleotidase family.</text>
</comment>
<protein>
    <submittedName>
        <fullName evidence="6">Cytosolic purine 5'-nucleotidase</fullName>
    </submittedName>
</protein>
<evidence type="ECO:0000256" key="2">
    <source>
        <dbReference type="ARBA" id="ARBA00022723"/>
    </source>
</evidence>
<proteinExistence type="inferred from homology"/>
<name>A0A834VB02_SARSC</name>
<reference evidence="7" key="3">
    <citation type="submission" date="2022-06" db="UniProtKB">
        <authorList>
            <consortium name="EnsemblMetazoa"/>
        </authorList>
    </citation>
    <scope>IDENTIFICATION</scope>
</reference>
<reference evidence="6" key="2">
    <citation type="submission" date="2020-01" db="EMBL/GenBank/DDBJ databases">
        <authorList>
            <person name="Korhonen P.K.K."/>
            <person name="Guangxu M.G."/>
            <person name="Wang T.W."/>
            <person name="Stroehlein A.J.S."/>
            <person name="Young N.D."/>
            <person name="Ang C.-S.A."/>
            <person name="Fernando D.W.F."/>
            <person name="Lu H.L."/>
            <person name="Taylor S.T."/>
            <person name="Ehtesham M.E.M."/>
            <person name="Najaraj S.H.N."/>
            <person name="Harsha G.H.G."/>
            <person name="Madugundu A.M."/>
            <person name="Renuse S.R."/>
            <person name="Holt D.H."/>
            <person name="Pandey A.P."/>
            <person name="Papenfuss A.P."/>
            <person name="Gasser R.B.G."/>
            <person name="Fischer K.F."/>
        </authorList>
    </citation>
    <scope>NUCLEOTIDE SEQUENCE</scope>
    <source>
        <strain evidence="6">SSS_KF_BRIS2020</strain>
    </source>
</reference>
<evidence type="ECO:0000313" key="7">
    <source>
        <dbReference type="EnsemblMetazoa" id="KAF7490857.1"/>
    </source>
</evidence>
<dbReference type="EMBL" id="WVUK01000062">
    <property type="protein sequence ID" value="KAF7490857.1"/>
    <property type="molecule type" value="Genomic_DNA"/>
</dbReference>
<gene>
    <name evidence="6" type="ORF">SSS_6120</name>
</gene>
<dbReference type="GO" id="GO:0008253">
    <property type="term" value="F:5'-nucleotidase activity"/>
    <property type="evidence" value="ECO:0007669"/>
    <property type="project" value="TreeGrafter"/>
</dbReference>
<feature type="region of interest" description="Disordered" evidence="5">
    <location>
        <begin position="657"/>
        <end position="678"/>
    </location>
</feature>
<dbReference type="OrthoDB" id="10252832at2759"/>
<evidence type="ECO:0000256" key="3">
    <source>
        <dbReference type="ARBA" id="ARBA00022801"/>
    </source>
</evidence>
<keyword evidence="2" id="KW-0479">Metal-binding</keyword>